<reference evidence="1 2" key="1">
    <citation type="journal article" date="2018" name="PLoS Genet.">
        <title>Population sequencing reveals clonal diversity and ancestral inbreeding in the grapevine cultivar Chardonnay.</title>
        <authorList>
            <person name="Roach M.J."/>
            <person name="Johnson D.L."/>
            <person name="Bohlmann J."/>
            <person name="van Vuuren H.J."/>
            <person name="Jones S.J."/>
            <person name="Pretorius I.S."/>
            <person name="Schmidt S.A."/>
            <person name="Borneman A.R."/>
        </authorList>
    </citation>
    <scope>NUCLEOTIDE SEQUENCE [LARGE SCALE GENOMIC DNA]</scope>
    <source>
        <strain evidence="2">cv. Chardonnay</strain>
        <tissue evidence="1">Leaf</tissue>
    </source>
</reference>
<organism evidence="1 2">
    <name type="scientific">Vitis vinifera</name>
    <name type="common">Grape</name>
    <dbReference type="NCBI Taxonomy" id="29760"/>
    <lineage>
        <taxon>Eukaryota</taxon>
        <taxon>Viridiplantae</taxon>
        <taxon>Streptophyta</taxon>
        <taxon>Embryophyta</taxon>
        <taxon>Tracheophyta</taxon>
        <taxon>Spermatophyta</taxon>
        <taxon>Magnoliopsida</taxon>
        <taxon>eudicotyledons</taxon>
        <taxon>Gunneridae</taxon>
        <taxon>Pentapetalae</taxon>
        <taxon>rosids</taxon>
        <taxon>Vitales</taxon>
        <taxon>Vitaceae</taxon>
        <taxon>Viteae</taxon>
        <taxon>Vitis</taxon>
    </lineage>
</organism>
<dbReference type="Proteomes" id="UP000288805">
    <property type="component" value="Unassembled WGS sequence"/>
</dbReference>
<proteinExistence type="predicted"/>
<dbReference type="EMBL" id="QGNW01001973">
    <property type="protein sequence ID" value="RVW26952.1"/>
    <property type="molecule type" value="Genomic_DNA"/>
</dbReference>
<comment type="caution">
    <text evidence="1">The sequence shown here is derived from an EMBL/GenBank/DDBJ whole genome shotgun (WGS) entry which is preliminary data.</text>
</comment>
<protein>
    <submittedName>
        <fullName evidence="1">Uncharacterized protein</fullName>
    </submittedName>
</protein>
<evidence type="ECO:0000313" key="1">
    <source>
        <dbReference type="EMBL" id="RVW26952.1"/>
    </source>
</evidence>
<sequence length="159" mass="17701">MPPDFGPRRFSTDSVTSAMCKRSSAPFIERHCFHGMMSKKGGNPHGVMVVGFVLRNQRVGDGRLQQAEDVGEVQITNQAAAEDGSRTHSTFMDPRLYVAAADGAIHVLQQCANEKGDTPVLHLAAREGHLIVVENLIEAAKQLQETRREGIQQFVWYRW</sequence>
<gene>
    <name evidence="1" type="ORF">CK203_098778</name>
</gene>
<name>A0A438CUT1_VITVI</name>
<accession>A0A438CUT1</accession>
<evidence type="ECO:0000313" key="2">
    <source>
        <dbReference type="Proteomes" id="UP000288805"/>
    </source>
</evidence>
<dbReference type="AlphaFoldDB" id="A0A438CUT1"/>